<dbReference type="EMBL" id="CP006704">
    <property type="protein sequence ID" value="AIJ45668.1"/>
    <property type="molecule type" value="Genomic_DNA"/>
</dbReference>
<name>A0A076PJ69_COMTE</name>
<dbReference type="AlphaFoldDB" id="A0A076PJ69"/>
<sequence>MILLVDSEPQRGVWQKAAHHLINLGAILRTQKVMRGINGMAPDLYRSCPFVGAGSSNGSHRRIMYTKHAGQESGIKSGPCLSDLPDGAPAPR</sequence>
<evidence type="ECO:0000313" key="2">
    <source>
        <dbReference type="EMBL" id="AIJ45668.1"/>
    </source>
</evidence>
<accession>A0A076PJ69</accession>
<evidence type="ECO:0000256" key="1">
    <source>
        <dbReference type="SAM" id="MobiDB-lite"/>
    </source>
</evidence>
<evidence type="ECO:0000313" key="3">
    <source>
        <dbReference type="Proteomes" id="UP000028782"/>
    </source>
</evidence>
<dbReference type="Proteomes" id="UP000028782">
    <property type="component" value="Chromosome"/>
</dbReference>
<dbReference type="HOGENOM" id="CLU_2408188_0_0_4"/>
<organism evidence="2 3">
    <name type="scientific">Comamonas testosteroni TK102</name>
    <dbReference type="NCBI Taxonomy" id="1392005"/>
    <lineage>
        <taxon>Bacteria</taxon>
        <taxon>Pseudomonadati</taxon>
        <taxon>Pseudomonadota</taxon>
        <taxon>Betaproteobacteria</taxon>
        <taxon>Burkholderiales</taxon>
        <taxon>Comamonadaceae</taxon>
        <taxon>Comamonas</taxon>
    </lineage>
</organism>
<reference evidence="2 3" key="1">
    <citation type="journal article" date="2014" name="Genome Announc.">
        <title>Complete Genome Sequence of Polychlorinated Biphenyl Degrader Comamonas testosteroni TK102 (NBRC 109938).</title>
        <authorList>
            <person name="Fukuda K."/>
            <person name="Hosoyama A."/>
            <person name="Tsuchikane K."/>
            <person name="Ohji S."/>
            <person name="Yamazoe A."/>
            <person name="Fujita N."/>
            <person name="Shintani M."/>
            <person name="Kimbara K."/>
        </authorList>
    </citation>
    <scope>NUCLEOTIDE SEQUENCE [LARGE SCALE GENOMIC DNA]</scope>
    <source>
        <strain evidence="2">TK102</strain>
    </source>
</reference>
<dbReference type="KEGG" id="ctes:O987_07602"/>
<gene>
    <name evidence="2" type="ORF">O987_07602</name>
</gene>
<feature type="region of interest" description="Disordered" evidence="1">
    <location>
        <begin position="68"/>
        <end position="92"/>
    </location>
</feature>
<protein>
    <submittedName>
        <fullName evidence="2">Putative membrane-bound protein</fullName>
    </submittedName>
</protein>
<proteinExistence type="predicted"/>